<accession>A0A1R4HAG6</accession>
<dbReference type="InterPro" id="IPR036514">
    <property type="entry name" value="SGNH_hydro_sf"/>
</dbReference>
<evidence type="ECO:0000256" key="2">
    <source>
        <dbReference type="SAM" id="SignalP"/>
    </source>
</evidence>
<feature type="chain" id="PRO_5012978059" description="Sialate O-acetylesterase domain-containing protein" evidence="2">
    <location>
        <begin position="25"/>
        <end position="202"/>
    </location>
</feature>
<evidence type="ECO:0000313" key="5">
    <source>
        <dbReference type="Proteomes" id="UP000195442"/>
    </source>
</evidence>
<dbReference type="Proteomes" id="UP000195442">
    <property type="component" value="Unassembled WGS sequence"/>
</dbReference>
<evidence type="ECO:0000256" key="1">
    <source>
        <dbReference type="ARBA" id="ARBA00022801"/>
    </source>
</evidence>
<dbReference type="AlphaFoldDB" id="A0A1R4HAG6"/>
<dbReference type="GO" id="GO:0016788">
    <property type="term" value="F:hydrolase activity, acting on ester bonds"/>
    <property type="evidence" value="ECO:0007669"/>
    <property type="project" value="UniProtKB-ARBA"/>
</dbReference>
<dbReference type="InterPro" id="IPR005181">
    <property type="entry name" value="SASA"/>
</dbReference>
<gene>
    <name evidence="4" type="ORF">CRENPOLYSF2_3110002</name>
</gene>
<evidence type="ECO:0000313" key="4">
    <source>
        <dbReference type="EMBL" id="SJM93166.1"/>
    </source>
</evidence>
<feature type="signal peptide" evidence="2">
    <location>
        <begin position="1"/>
        <end position="24"/>
    </location>
</feature>
<dbReference type="Gene3D" id="3.40.50.1110">
    <property type="entry name" value="SGNH hydrolase"/>
    <property type="match status" value="1"/>
</dbReference>
<keyword evidence="5" id="KW-1185">Reference proteome</keyword>
<protein>
    <recommendedName>
        <fullName evidence="3">Sialate O-acetylesterase domain-containing protein</fullName>
    </recommendedName>
</protein>
<proteinExistence type="predicted"/>
<dbReference type="Pfam" id="PF03629">
    <property type="entry name" value="SASA"/>
    <property type="match status" value="1"/>
</dbReference>
<keyword evidence="2" id="KW-0732">Signal</keyword>
<dbReference type="SUPFAM" id="SSF52266">
    <property type="entry name" value="SGNH hydrolase"/>
    <property type="match status" value="1"/>
</dbReference>
<dbReference type="EMBL" id="FUKJ01000237">
    <property type="protein sequence ID" value="SJM93166.1"/>
    <property type="molecule type" value="Genomic_DNA"/>
</dbReference>
<keyword evidence="1" id="KW-0378">Hydrolase</keyword>
<name>A0A1R4HAG6_9GAMM</name>
<reference evidence="5" key="1">
    <citation type="submission" date="2017-02" db="EMBL/GenBank/DDBJ databases">
        <authorList>
            <person name="Daims H."/>
        </authorList>
    </citation>
    <scope>NUCLEOTIDE SEQUENCE [LARGE SCALE GENOMIC DNA]</scope>
</reference>
<feature type="domain" description="Sialate O-acetylesterase" evidence="3">
    <location>
        <begin position="74"/>
        <end position="199"/>
    </location>
</feature>
<evidence type="ECO:0000259" key="3">
    <source>
        <dbReference type="Pfam" id="PF03629"/>
    </source>
</evidence>
<sequence>MNPAKYYKGILPMFLLVASASTRAACLPNTILVVGQSNAVELIENADLPKIFGSINCPAQIIISAYRQRAVDFFMPSGAYYQRSVVKAGKNKVKAILYLQGEEDSRTLLNTTKWLPKVSYLLGSYQAAIGTLTTPIVVWQLNSFYKDPKYQYWQVIRQSQAKLAALPNMRILDSSPYQFRDGVHLVASEYTKLARDMAALAR</sequence>
<organism evidence="4 5">
    <name type="scientific">Crenothrix polyspora</name>
    <dbReference type="NCBI Taxonomy" id="360316"/>
    <lineage>
        <taxon>Bacteria</taxon>
        <taxon>Pseudomonadati</taxon>
        <taxon>Pseudomonadota</taxon>
        <taxon>Gammaproteobacteria</taxon>
        <taxon>Methylococcales</taxon>
        <taxon>Crenotrichaceae</taxon>
        <taxon>Crenothrix</taxon>
    </lineage>
</organism>
<dbReference type="RefSeq" id="WP_087147280.1">
    <property type="nucleotide sequence ID" value="NZ_FUKJ01000237.1"/>
</dbReference>